<sequence length="222" mass="25601">MSIAIEKVTAFITRSRAGVTELLLFEHPHAGIQLPAGTVEVAESHRAAAVREAMEETGIQQYKGTKYIGKMESELPTDQFAVTTDTKVYSRPDTTSFDWARFLRGIRVNLQRVEGSFSQVSYEENDQLVHPNYTTYHIMGWVPTDCLTNRMVRYFYHLSVEDDGRQSWVVEVDNHHYRLFWSPIEHLPAIVTPQQAWIEYVCNELHYRFDEAAKSNPNDTAQ</sequence>
<dbReference type="Gene3D" id="3.90.79.10">
    <property type="entry name" value="Nucleoside Triphosphate Pyrophosphohydrolase"/>
    <property type="match status" value="1"/>
</dbReference>
<accession>A0A4R6U7J8</accession>
<dbReference type="PROSITE" id="PS51462">
    <property type="entry name" value="NUDIX"/>
    <property type="match status" value="1"/>
</dbReference>
<protein>
    <submittedName>
        <fullName evidence="3">NUDIX domain-containing protein</fullName>
    </submittedName>
</protein>
<dbReference type="InterPro" id="IPR015797">
    <property type="entry name" value="NUDIX_hydrolase-like_dom_sf"/>
</dbReference>
<dbReference type="RefSeq" id="WP_208112726.1">
    <property type="nucleotide sequence ID" value="NZ_SNYJ01000005.1"/>
</dbReference>
<keyword evidence="4" id="KW-1185">Reference proteome</keyword>
<dbReference type="InterPro" id="IPR020084">
    <property type="entry name" value="NUDIX_hydrolase_CS"/>
</dbReference>
<feature type="domain" description="Nudix hydrolase" evidence="2">
    <location>
        <begin position="3"/>
        <end position="206"/>
    </location>
</feature>
<gene>
    <name evidence="3" type="ORF">EV213_10555</name>
</gene>
<dbReference type="Pfam" id="PF00293">
    <property type="entry name" value="NUDIX"/>
    <property type="match status" value="1"/>
</dbReference>
<evidence type="ECO:0000256" key="1">
    <source>
        <dbReference type="ARBA" id="ARBA00022801"/>
    </source>
</evidence>
<evidence type="ECO:0000313" key="3">
    <source>
        <dbReference type="EMBL" id="TDQ40709.1"/>
    </source>
</evidence>
<dbReference type="AlphaFoldDB" id="A0A4R6U7J8"/>
<organism evidence="3 4">
    <name type="scientific">Aureibacillus halotolerans</name>
    <dbReference type="NCBI Taxonomy" id="1508390"/>
    <lineage>
        <taxon>Bacteria</taxon>
        <taxon>Bacillati</taxon>
        <taxon>Bacillota</taxon>
        <taxon>Bacilli</taxon>
        <taxon>Bacillales</taxon>
        <taxon>Bacillaceae</taxon>
        <taxon>Aureibacillus</taxon>
    </lineage>
</organism>
<keyword evidence="1" id="KW-0378">Hydrolase</keyword>
<name>A0A4R6U7J8_9BACI</name>
<dbReference type="PROSITE" id="PS00893">
    <property type="entry name" value="NUDIX_BOX"/>
    <property type="match status" value="1"/>
</dbReference>
<dbReference type="EMBL" id="SNYJ01000005">
    <property type="protein sequence ID" value="TDQ40709.1"/>
    <property type="molecule type" value="Genomic_DNA"/>
</dbReference>
<dbReference type="SUPFAM" id="SSF55811">
    <property type="entry name" value="Nudix"/>
    <property type="match status" value="1"/>
</dbReference>
<reference evidence="3 4" key="1">
    <citation type="submission" date="2019-03" db="EMBL/GenBank/DDBJ databases">
        <title>Genomic Encyclopedia of Type Strains, Phase IV (KMG-IV): sequencing the most valuable type-strain genomes for metagenomic binning, comparative biology and taxonomic classification.</title>
        <authorList>
            <person name="Goeker M."/>
        </authorList>
    </citation>
    <scope>NUCLEOTIDE SEQUENCE [LARGE SCALE GENOMIC DNA]</scope>
    <source>
        <strain evidence="3 4">DSM 28697</strain>
    </source>
</reference>
<evidence type="ECO:0000259" key="2">
    <source>
        <dbReference type="PROSITE" id="PS51462"/>
    </source>
</evidence>
<dbReference type="GO" id="GO:0016787">
    <property type="term" value="F:hydrolase activity"/>
    <property type="evidence" value="ECO:0007669"/>
    <property type="project" value="UniProtKB-KW"/>
</dbReference>
<evidence type="ECO:0000313" key="4">
    <source>
        <dbReference type="Proteomes" id="UP000295632"/>
    </source>
</evidence>
<dbReference type="InterPro" id="IPR000086">
    <property type="entry name" value="NUDIX_hydrolase_dom"/>
</dbReference>
<comment type="caution">
    <text evidence="3">The sequence shown here is derived from an EMBL/GenBank/DDBJ whole genome shotgun (WGS) entry which is preliminary data.</text>
</comment>
<dbReference type="Proteomes" id="UP000295632">
    <property type="component" value="Unassembled WGS sequence"/>
</dbReference>
<proteinExistence type="predicted"/>